<evidence type="ECO:0008006" key="3">
    <source>
        <dbReference type="Google" id="ProtNLM"/>
    </source>
</evidence>
<evidence type="ECO:0000313" key="2">
    <source>
        <dbReference type="Proteomes" id="UP000436138"/>
    </source>
</evidence>
<dbReference type="KEGG" id="sbro:GQF42_21885"/>
<protein>
    <recommendedName>
        <fullName evidence="3">Phosphotransferase</fullName>
    </recommendedName>
</protein>
<keyword evidence="2" id="KW-1185">Reference proteome</keyword>
<dbReference type="AlphaFoldDB" id="A0A6I6N9I6"/>
<name>A0A6I6N9I6_9ACTN</name>
<accession>A0A6I6N9I6</accession>
<sequence>MFSAPDDATAQRMRNARISACTALALTDLAEEPIWGYAGRTLSGAVTSAQGTGWLRVVAEPPDKAHGKLWDDPKTAQELLPPAIPRPVLHDVHDWQAAGWAYRAELYQHTDATVISRSPVLEHDPALPKTWWTKLRTALDCLAEVPTERIAVREEYIRRAIPEYTGCDIGQIEWSTAHGDFHWSNLAGPDLTILDWEGWGQAPVGFDAAQFYLYSLHTPATAARVRQTLGHILDTPAARVAELTICARVLQAADRTPFYKELAGPVKEYLDATYERTR</sequence>
<organism evidence="1 2">
    <name type="scientific">Streptomyces broussonetiae</name>
    <dbReference type="NCBI Taxonomy" id="2686304"/>
    <lineage>
        <taxon>Bacteria</taxon>
        <taxon>Bacillati</taxon>
        <taxon>Actinomycetota</taxon>
        <taxon>Actinomycetes</taxon>
        <taxon>Kitasatosporales</taxon>
        <taxon>Streptomycetaceae</taxon>
        <taxon>Streptomyces</taxon>
    </lineage>
</organism>
<gene>
    <name evidence="1" type="ORF">GQF42_21885</name>
</gene>
<evidence type="ECO:0000313" key="1">
    <source>
        <dbReference type="EMBL" id="QHA05595.1"/>
    </source>
</evidence>
<dbReference type="SUPFAM" id="SSF56112">
    <property type="entry name" value="Protein kinase-like (PK-like)"/>
    <property type="match status" value="1"/>
</dbReference>
<dbReference type="EMBL" id="CP047020">
    <property type="protein sequence ID" value="QHA05595.1"/>
    <property type="molecule type" value="Genomic_DNA"/>
</dbReference>
<reference evidence="1 2" key="1">
    <citation type="submission" date="2019-12" db="EMBL/GenBank/DDBJ databases">
        <title>Streptomyces sp. strain T44 isolated from rhizosphere soil of Broussonetia papyrifera.</title>
        <authorList>
            <person name="Mo P."/>
        </authorList>
    </citation>
    <scope>NUCLEOTIDE SEQUENCE [LARGE SCALE GENOMIC DNA]</scope>
    <source>
        <strain evidence="1 2">T44</strain>
    </source>
</reference>
<proteinExistence type="predicted"/>
<dbReference type="RefSeq" id="WP_158922446.1">
    <property type="nucleotide sequence ID" value="NZ_CP047020.1"/>
</dbReference>
<dbReference type="InterPro" id="IPR011009">
    <property type="entry name" value="Kinase-like_dom_sf"/>
</dbReference>
<dbReference type="Proteomes" id="UP000436138">
    <property type="component" value="Chromosome"/>
</dbReference>